<dbReference type="PANTHER" id="PTHR31286:SF167">
    <property type="entry name" value="OS09G0268800 PROTEIN"/>
    <property type="match status" value="1"/>
</dbReference>
<protein>
    <recommendedName>
        <fullName evidence="4">DUF4283 domain-containing protein</fullName>
    </recommendedName>
</protein>
<name>A0A834HP24_RHOSS</name>
<accession>A0A834HP24</accession>
<dbReference type="InterPro" id="IPR040256">
    <property type="entry name" value="At4g02000-like"/>
</dbReference>
<dbReference type="PANTHER" id="PTHR31286">
    <property type="entry name" value="GLYCINE-RICH CELL WALL STRUCTURAL PROTEIN 1.8-LIKE"/>
    <property type="match status" value="1"/>
</dbReference>
<dbReference type="OrthoDB" id="994333at2759"/>
<evidence type="ECO:0008006" key="4">
    <source>
        <dbReference type="Google" id="ProtNLM"/>
    </source>
</evidence>
<reference evidence="2" key="1">
    <citation type="submission" date="2019-11" db="EMBL/GenBank/DDBJ databases">
        <authorList>
            <person name="Liu Y."/>
            <person name="Hou J."/>
            <person name="Li T.-Q."/>
            <person name="Guan C.-H."/>
            <person name="Wu X."/>
            <person name="Wu H.-Z."/>
            <person name="Ling F."/>
            <person name="Zhang R."/>
            <person name="Shi X.-G."/>
            <person name="Ren J.-P."/>
            <person name="Chen E.-F."/>
            <person name="Sun J.-M."/>
        </authorList>
    </citation>
    <scope>NUCLEOTIDE SEQUENCE</scope>
    <source>
        <strain evidence="2">Adult_tree_wgs_1</strain>
        <tissue evidence="2">Leaves</tissue>
    </source>
</reference>
<dbReference type="AlphaFoldDB" id="A0A834HP24"/>
<evidence type="ECO:0000313" key="3">
    <source>
        <dbReference type="Proteomes" id="UP000626092"/>
    </source>
</evidence>
<feature type="compositionally biased region" description="Polar residues" evidence="1">
    <location>
        <begin position="361"/>
        <end position="387"/>
    </location>
</feature>
<proteinExistence type="predicted"/>
<dbReference type="EMBL" id="WJXA01000002">
    <property type="protein sequence ID" value="KAF7151661.1"/>
    <property type="molecule type" value="Genomic_DNA"/>
</dbReference>
<evidence type="ECO:0000313" key="2">
    <source>
        <dbReference type="EMBL" id="KAF7151661.1"/>
    </source>
</evidence>
<sequence length="387" mass="42449">MAEPDFLDLKEGSGETGVTSNLCLIGKVIQFEDEEDKRNVYLKGPWSVMNSLLVLHPLKEGMVISEIDFSTYPMWVRIHGLPVEKMSRVNAEVIGKRFGKLLALEATSENFLPARSFLLRGRTFTSREDGVQSSYGPDLRTGRPRKGAIPIEVIHFEIDGAEKRVNDLLPRWPQVQNCNTEKVDNLLHRQPESQSSGIEARGVLERIDCVEYQSTGQHQHLHCTGVAQSSDTHVTMTGSPYRFSPLSSPQGHLNLVSSGLSTSLVGDGPDPTHADPQIGKSKSCMADGLNSEPNQYFVTEPDSPMAFLMSLNPFSVNPLPPFLPTPDPIFLNSPNLSESNPEAHPLSLTQNPHNIPLLTAPLSSSQTPPTDCPNSSNINTTPTPKNP</sequence>
<gene>
    <name evidence="2" type="ORF">RHSIM_Rhsim02G0177700</name>
</gene>
<dbReference type="Proteomes" id="UP000626092">
    <property type="component" value="Unassembled WGS sequence"/>
</dbReference>
<comment type="caution">
    <text evidence="2">The sequence shown here is derived from an EMBL/GenBank/DDBJ whole genome shotgun (WGS) entry which is preliminary data.</text>
</comment>
<keyword evidence="3" id="KW-1185">Reference proteome</keyword>
<organism evidence="2 3">
    <name type="scientific">Rhododendron simsii</name>
    <name type="common">Sims's rhododendron</name>
    <dbReference type="NCBI Taxonomy" id="118357"/>
    <lineage>
        <taxon>Eukaryota</taxon>
        <taxon>Viridiplantae</taxon>
        <taxon>Streptophyta</taxon>
        <taxon>Embryophyta</taxon>
        <taxon>Tracheophyta</taxon>
        <taxon>Spermatophyta</taxon>
        <taxon>Magnoliopsida</taxon>
        <taxon>eudicotyledons</taxon>
        <taxon>Gunneridae</taxon>
        <taxon>Pentapetalae</taxon>
        <taxon>asterids</taxon>
        <taxon>Ericales</taxon>
        <taxon>Ericaceae</taxon>
        <taxon>Ericoideae</taxon>
        <taxon>Rhodoreae</taxon>
        <taxon>Rhododendron</taxon>
    </lineage>
</organism>
<feature type="region of interest" description="Disordered" evidence="1">
    <location>
        <begin position="333"/>
        <end position="387"/>
    </location>
</feature>
<evidence type="ECO:0000256" key="1">
    <source>
        <dbReference type="SAM" id="MobiDB-lite"/>
    </source>
</evidence>